<evidence type="ECO:0000256" key="1">
    <source>
        <dbReference type="SAM" id="MobiDB-lite"/>
    </source>
</evidence>
<dbReference type="EMBL" id="AMKT01000037">
    <property type="protein sequence ID" value="OXG23036.1"/>
    <property type="molecule type" value="Genomic_DNA"/>
</dbReference>
<feature type="region of interest" description="Disordered" evidence="1">
    <location>
        <begin position="418"/>
        <end position="453"/>
    </location>
</feature>
<feature type="compositionally biased region" description="Low complexity" evidence="1">
    <location>
        <begin position="193"/>
        <end position="208"/>
    </location>
</feature>
<evidence type="ECO:0000313" key="2">
    <source>
        <dbReference type="EMBL" id="OXG23036.1"/>
    </source>
</evidence>
<dbReference type="OrthoDB" id="2565303at2759"/>
<accession>A0A854QFC4</accession>
<protein>
    <submittedName>
        <fullName evidence="2">Uncharacterized protein</fullName>
    </submittedName>
</protein>
<feature type="compositionally biased region" description="Low complexity" evidence="1">
    <location>
        <begin position="175"/>
        <end position="185"/>
    </location>
</feature>
<gene>
    <name evidence="2" type="ORF">C361_02801</name>
</gene>
<feature type="compositionally biased region" description="Polar residues" evidence="1">
    <location>
        <begin position="342"/>
        <end position="352"/>
    </location>
</feature>
<organism evidence="2 3">
    <name type="scientific">Cryptococcus neoformans Tu259-1</name>
    <dbReference type="NCBI Taxonomy" id="1230072"/>
    <lineage>
        <taxon>Eukaryota</taxon>
        <taxon>Fungi</taxon>
        <taxon>Dikarya</taxon>
        <taxon>Basidiomycota</taxon>
        <taxon>Agaricomycotina</taxon>
        <taxon>Tremellomycetes</taxon>
        <taxon>Tremellales</taxon>
        <taxon>Cryptococcaceae</taxon>
        <taxon>Cryptococcus</taxon>
        <taxon>Cryptococcus neoformans species complex</taxon>
    </lineage>
</organism>
<feature type="region of interest" description="Disordered" evidence="1">
    <location>
        <begin position="271"/>
        <end position="291"/>
    </location>
</feature>
<dbReference type="AlphaFoldDB" id="A0A854QFC4"/>
<proteinExistence type="predicted"/>
<feature type="compositionally biased region" description="Basic and acidic residues" evidence="1">
    <location>
        <begin position="310"/>
        <end position="332"/>
    </location>
</feature>
<feature type="region of interest" description="Disordered" evidence="1">
    <location>
        <begin position="308"/>
        <end position="358"/>
    </location>
</feature>
<sequence>MGKWQQSKYDTELVSKILRLFEASETNQQGPTAQRNQSREPLSDKKFLSFIKNLNPDSVVVQQCFSQLLRAVHSDVKGMRPSGSVSPHSNPFSVPSIGQQLFSVQPQPFALELTDVEVPSASRFPSPERRHRMAVNLPPPVFDPSRPWQFQSFSSEDRPEYSRNHSRGSDSANLAAQPQPASPQQELVAPPGLRQSPLSSASRSWLSQYTHSAPASEPRPVRPLPLRSVGSRRPLSFSRTTRDILNSAPPSTSPLVALGDRSSSLYPRAQSLVDGPRSTLTPSSSSQSFSEIRLQTLSDSLAAALRRRRTRDELGSDSVEERSANRQRRFDPSSEIQRVWQEENNPWDQAESSGRDTRRDGIIFDADVYLTQGADFLESSPEGAFGARDDDDWVTVVPSVAVPDEIPGDDAWFLPPAGFPGNGVPGVQERNHDSQETTPVVYSSSQLQLNEGE</sequence>
<comment type="caution">
    <text evidence="2">The sequence shown here is derived from an EMBL/GenBank/DDBJ whole genome shotgun (WGS) entry which is preliminary data.</text>
</comment>
<feature type="compositionally biased region" description="Polar residues" evidence="1">
    <location>
        <begin position="436"/>
        <end position="453"/>
    </location>
</feature>
<reference evidence="2 3" key="1">
    <citation type="submission" date="2017-06" db="EMBL/GenBank/DDBJ databases">
        <title>Global population genomics of the pathogenic fungus Cryptococcus neoformans var. grubii.</title>
        <authorList>
            <person name="Cuomo C."/>
            <person name="Litvintseva A."/>
            <person name="Chen Y."/>
            <person name="Young S."/>
            <person name="Zeng Q."/>
            <person name="Chapman S."/>
            <person name="Gujja S."/>
            <person name="Saif S."/>
            <person name="Birren B."/>
        </authorList>
    </citation>
    <scope>NUCLEOTIDE SEQUENCE [LARGE SCALE GENOMIC DNA]</scope>
    <source>
        <strain evidence="2 3">Tu259-1</strain>
    </source>
</reference>
<feature type="region of interest" description="Disordered" evidence="1">
    <location>
        <begin position="121"/>
        <end position="259"/>
    </location>
</feature>
<dbReference type="Proteomes" id="UP000199727">
    <property type="component" value="Unassembled WGS sequence"/>
</dbReference>
<evidence type="ECO:0000313" key="3">
    <source>
        <dbReference type="Proteomes" id="UP000199727"/>
    </source>
</evidence>
<name>A0A854QFC4_CRYNE</name>